<dbReference type="PROSITE" id="PS51686">
    <property type="entry name" value="SAM_MT_RSMB_NOP"/>
    <property type="match status" value="1"/>
</dbReference>
<feature type="binding site" evidence="5">
    <location>
        <position position="288"/>
    </location>
    <ligand>
        <name>S-adenosyl-L-methionine</name>
        <dbReference type="ChEBI" id="CHEBI:59789"/>
    </ligand>
</feature>
<feature type="active site" description="Nucleophile" evidence="5">
    <location>
        <position position="341"/>
    </location>
</feature>
<dbReference type="InterPro" id="IPR049560">
    <property type="entry name" value="MeTrfase_RsmB-F_NOP2_cat"/>
</dbReference>
<comment type="caution">
    <text evidence="7">The sequence shown here is derived from an EMBL/GenBank/DDBJ whole genome shotgun (WGS) entry which is preliminary data.</text>
</comment>
<dbReference type="Pfam" id="PF01189">
    <property type="entry name" value="Methyltr_RsmB-F"/>
    <property type="match status" value="1"/>
</dbReference>
<dbReference type="InterPro" id="IPR029063">
    <property type="entry name" value="SAM-dependent_MTases_sf"/>
</dbReference>
<keyword evidence="3 5" id="KW-0949">S-adenosyl-L-methionine</keyword>
<name>A0ABR6EWK4_9SPHI</name>
<accession>A0ABR6EWK4</accession>
<dbReference type="Gene3D" id="3.40.50.150">
    <property type="entry name" value="Vaccinia Virus protein VP39"/>
    <property type="match status" value="1"/>
</dbReference>
<keyword evidence="4 5" id="KW-0694">RNA-binding</keyword>
<dbReference type="PANTHER" id="PTHR22807:SF61">
    <property type="entry name" value="NOL1_NOP2_SUN FAMILY PROTEIN _ ANTITERMINATION NUSB DOMAIN-CONTAINING PROTEIN"/>
    <property type="match status" value="1"/>
</dbReference>
<dbReference type="EMBL" id="WNXC01000003">
    <property type="protein sequence ID" value="MBB2149356.1"/>
    <property type="molecule type" value="Genomic_DNA"/>
</dbReference>
<evidence type="ECO:0000259" key="6">
    <source>
        <dbReference type="PROSITE" id="PS51686"/>
    </source>
</evidence>
<sequence length="390" mass="45076">MRIEHQIRAFEQIFKSYDGLLPLHRFLHLYFKQNKKMGSSDRRWSSRYIYSFFRLGKALMKEQQVLRLAIADFLCNTTPSLVVDTHLPNLADQIELPLKAKLALIESAFPAFKLSDVFSFHQNLSAAVEKEDFCESFFIQPDLFLRVTKGHLKSLLADLKAHEVPVKELSETTLMLPNGTKLENVFPNQKFYQVQDLSSQKTGLYFEPKAYDRWWDCCAASGGKSLLLHDLEPTVQLVVSDVRETSLNNLDDRFHEAGIKKYQKKVLDLLQNNDQDLHDYEFDGIILDAPCSGSGTWGRTPEMLYYFDEHKITMYSRLQRGIASNVVKYLKPGKPLIYITCSVFKQENEEAVRYLEENFPLKLEKMEVIKGYKDAADTMFVARLIKTEPA</sequence>
<dbReference type="InterPro" id="IPR023267">
    <property type="entry name" value="RCMT"/>
</dbReference>
<evidence type="ECO:0000256" key="1">
    <source>
        <dbReference type="ARBA" id="ARBA00022603"/>
    </source>
</evidence>
<proteinExistence type="inferred from homology"/>
<dbReference type="Proteomes" id="UP000636110">
    <property type="component" value="Unassembled WGS sequence"/>
</dbReference>
<dbReference type="GO" id="GO:0032259">
    <property type="term" value="P:methylation"/>
    <property type="evidence" value="ECO:0007669"/>
    <property type="project" value="UniProtKB-KW"/>
</dbReference>
<keyword evidence="1 5" id="KW-0489">Methyltransferase</keyword>
<keyword evidence="8" id="KW-1185">Reference proteome</keyword>
<keyword evidence="2 5" id="KW-0808">Transferase</keyword>
<gene>
    <name evidence="7" type="ORF">GM920_10600</name>
</gene>
<evidence type="ECO:0000256" key="3">
    <source>
        <dbReference type="ARBA" id="ARBA00022691"/>
    </source>
</evidence>
<organism evidence="7 8">
    <name type="scientific">Pedobacter gandavensis</name>
    <dbReference type="NCBI Taxonomy" id="2679963"/>
    <lineage>
        <taxon>Bacteria</taxon>
        <taxon>Pseudomonadati</taxon>
        <taxon>Bacteroidota</taxon>
        <taxon>Sphingobacteriia</taxon>
        <taxon>Sphingobacteriales</taxon>
        <taxon>Sphingobacteriaceae</taxon>
        <taxon>Pedobacter</taxon>
    </lineage>
</organism>
<reference evidence="7 8" key="1">
    <citation type="submission" date="2019-11" db="EMBL/GenBank/DDBJ databases">
        <title>Description of Pedobacter sp. LMG 31462T.</title>
        <authorList>
            <person name="Carlier A."/>
            <person name="Qi S."/>
            <person name="Vandamme P."/>
        </authorList>
    </citation>
    <scope>NUCLEOTIDE SEQUENCE [LARGE SCALE GENOMIC DNA]</scope>
    <source>
        <strain evidence="7 8">LMG 31462</strain>
    </source>
</reference>
<comment type="similarity">
    <text evidence="5">Belongs to the class I-like SAM-binding methyltransferase superfamily. RsmB/NOP family.</text>
</comment>
<dbReference type="SUPFAM" id="SSF53335">
    <property type="entry name" value="S-adenosyl-L-methionine-dependent methyltransferases"/>
    <property type="match status" value="1"/>
</dbReference>
<evidence type="ECO:0000256" key="5">
    <source>
        <dbReference type="PROSITE-ProRule" id="PRU01023"/>
    </source>
</evidence>
<feature type="binding site" evidence="5">
    <location>
        <position position="268"/>
    </location>
    <ligand>
        <name>S-adenosyl-L-methionine</name>
        <dbReference type="ChEBI" id="CHEBI:59789"/>
    </ligand>
</feature>
<dbReference type="PANTHER" id="PTHR22807">
    <property type="entry name" value="NOP2 YEAST -RELATED NOL1/NOP2/FMU SUN DOMAIN-CONTAINING"/>
    <property type="match status" value="1"/>
</dbReference>
<feature type="domain" description="SAM-dependent MTase RsmB/NOP-type" evidence="6">
    <location>
        <begin position="120"/>
        <end position="390"/>
    </location>
</feature>
<dbReference type="GO" id="GO:0008168">
    <property type="term" value="F:methyltransferase activity"/>
    <property type="evidence" value="ECO:0007669"/>
    <property type="project" value="UniProtKB-KW"/>
</dbReference>
<evidence type="ECO:0000313" key="8">
    <source>
        <dbReference type="Proteomes" id="UP000636110"/>
    </source>
</evidence>
<evidence type="ECO:0000256" key="2">
    <source>
        <dbReference type="ARBA" id="ARBA00022679"/>
    </source>
</evidence>
<evidence type="ECO:0000313" key="7">
    <source>
        <dbReference type="EMBL" id="MBB2149356.1"/>
    </source>
</evidence>
<dbReference type="PRINTS" id="PR02008">
    <property type="entry name" value="RCMTFAMILY"/>
</dbReference>
<evidence type="ECO:0000256" key="4">
    <source>
        <dbReference type="ARBA" id="ARBA00022884"/>
    </source>
</evidence>
<comment type="caution">
    <text evidence="5">Lacks conserved residue(s) required for the propagation of feature annotation.</text>
</comment>
<protein>
    <submittedName>
        <fullName evidence="7">RsmB/NOP family class I SAM-dependent RNA methyltransferase</fullName>
    </submittedName>
</protein>
<dbReference type="InterPro" id="IPR001678">
    <property type="entry name" value="MeTrfase_RsmB-F_NOP2_dom"/>
</dbReference>
<dbReference type="RefSeq" id="WP_182956839.1">
    <property type="nucleotide sequence ID" value="NZ_WNXC01000003.1"/>
</dbReference>
<feature type="binding site" evidence="5">
    <location>
        <position position="241"/>
    </location>
    <ligand>
        <name>S-adenosyl-L-methionine</name>
        <dbReference type="ChEBI" id="CHEBI:59789"/>
    </ligand>
</feature>